<gene>
    <name evidence="2" type="ORF">GACE_2019</name>
</gene>
<accession>A0A0A7GGS0</accession>
<dbReference type="SMART" id="SM00966">
    <property type="entry name" value="SpoVT_AbrB"/>
    <property type="match status" value="1"/>
</dbReference>
<dbReference type="eggNOG" id="arCOG00815">
    <property type="taxonomic scope" value="Archaea"/>
</dbReference>
<name>A0A0A7GGS0_GEOAI</name>
<feature type="domain" description="SpoVT-AbrB" evidence="1">
    <location>
        <begin position="1"/>
        <end position="47"/>
    </location>
</feature>
<evidence type="ECO:0000259" key="1">
    <source>
        <dbReference type="PROSITE" id="PS51740"/>
    </source>
</evidence>
<dbReference type="GeneID" id="24798589"/>
<dbReference type="RefSeq" id="WP_048093125.1">
    <property type="nucleotide sequence ID" value="NZ_CP009552.1"/>
</dbReference>
<dbReference type="HOGENOM" id="CLU_158484_9_3_2"/>
<dbReference type="Gene3D" id="2.10.260.10">
    <property type="match status" value="1"/>
</dbReference>
<dbReference type="NCBIfam" id="TIGR01439">
    <property type="entry name" value="lp_hng_hel_AbrB"/>
    <property type="match status" value="1"/>
</dbReference>
<dbReference type="PANTHER" id="PTHR34860:SF6">
    <property type="entry name" value="REPRESSOR-LIKE PROTEIN SSO7C3"/>
    <property type="match status" value="1"/>
</dbReference>
<evidence type="ECO:0000313" key="3">
    <source>
        <dbReference type="Proteomes" id="UP000030624"/>
    </source>
</evidence>
<dbReference type="STRING" id="565033.GACE_2019"/>
<dbReference type="AlphaFoldDB" id="A0A0A7GGS0"/>
<dbReference type="SUPFAM" id="SSF89447">
    <property type="entry name" value="AbrB/MazE/MraZ-like"/>
    <property type="match status" value="1"/>
</dbReference>
<dbReference type="PANTHER" id="PTHR34860">
    <property type="entry name" value="REPRESSOR-LIKE PROTEIN SSO7C3"/>
    <property type="match status" value="1"/>
</dbReference>
<dbReference type="Pfam" id="PF04014">
    <property type="entry name" value="MazE_antitoxin"/>
    <property type="match status" value="1"/>
</dbReference>
<dbReference type="GO" id="GO:0003677">
    <property type="term" value="F:DNA binding"/>
    <property type="evidence" value="ECO:0007669"/>
    <property type="project" value="InterPro"/>
</dbReference>
<dbReference type="PROSITE" id="PS51740">
    <property type="entry name" value="SPOVT_ABRB"/>
    <property type="match status" value="1"/>
</dbReference>
<dbReference type="EMBL" id="CP009552">
    <property type="protein sequence ID" value="AIY91043.1"/>
    <property type="molecule type" value="Genomic_DNA"/>
</dbReference>
<dbReference type="InterPro" id="IPR007159">
    <property type="entry name" value="SpoVT-AbrB_dom"/>
</dbReference>
<organism evidence="2 3">
    <name type="scientific">Geoglobus acetivorans</name>
    <dbReference type="NCBI Taxonomy" id="565033"/>
    <lineage>
        <taxon>Archaea</taxon>
        <taxon>Methanobacteriati</taxon>
        <taxon>Methanobacteriota</taxon>
        <taxon>Archaeoglobi</taxon>
        <taxon>Archaeoglobales</taxon>
        <taxon>Archaeoglobaceae</taxon>
        <taxon>Geoglobus</taxon>
    </lineage>
</organism>
<sequence>MRVKVTRNYQVTIPAEVRRKINLRLGEVVDVTYDEKTGEIRIKKISEGRKTLKIGRKLTPEEIERLINRGMEDSL</sequence>
<proteinExistence type="predicted"/>
<protein>
    <submittedName>
        <fullName evidence="2">Prevent host death protein, Phd antitoxin like</fullName>
    </submittedName>
</protein>
<dbReference type="InterPro" id="IPR037914">
    <property type="entry name" value="SpoVT-AbrB_sf"/>
</dbReference>
<evidence type="ECO:0000313" key="2">
    <source>
        <dbReference type="EMBL" id="AIY91043.1"/>
    </source>
</evidence>
<dbReference type="Proteomes" id="UP000030624">
    <property type="component" value="Chromosome"/>
</dbReference>
<reference evidence="2 3" key="1">
    <citation type="journal article" date="2015" name="Appl. Environ. Microbiol.">
        <title>The Geoglobus acetivorans genome: Fe(III) reduction, acetate utilization, autotrophic growth, and degradation of aromatic compounds in a hyperthermophilic archaeon.</title>
        <authorList>
            <person name="Mardanov A.V."/>
            <person name="Slododkina G.B."/>
            <person name="Slobodkin A.I."/>
            <person name="Beletsky A.V."/>
            <person name="Gavrilov S.N."/>
            <person name="Kublanov I.V."/>
            <person name="Bonch-Osmolovskaya E.A."/>
            <person name="Skryabin K.G."/>
            <person name="Ravin N.V."/>
        </authorList>
    </citation>
    <scope>NUCLEOTIDE SEQUENCE [LARGE SCALE GENOMIC DNA]</scope>
    <source>
        <strain evidence="2 3">SBH6</strain>
    </source>
</reference>
<dbReference type="KEGG" id="gac:GACE_2019"/>
<dbReference type="InterPro" id="IPR052975">
    <property type="entry name" value="Repressor-like_regulatory"/>
</dbReference>